<keyword evidence="5" id="KW-1185">Reference proteome</keyword>
<dbReference type="EMBL" id="FNEC01000003">
    <property type="protein sequence ID" value="SDI26974.1"/>
    <property type="molecule type" value="Genomic_DNA"/>
</dbReference>
<evidence type="ECO:0000256" key="1">
    <source>
        <dbReference type="ARBA" id="ARBA00007576"/>
    </source>
</evidence>
<evidence type="ECO:0000313" key="3">
    <source>
        <dbReference type="EMBL" id="SDI26974.1"/>
    </source>
</evidence>
<dbReference type="Proteomes" id="UP000198309">
    <property type="component" value="Unassembled WGS sequence"/>
</dbReference>
<proteinExistence type="inferred from homology"/>
<feature type="domain" description="DUF1508" evidence="2">
    <location>
        <begin position="11"/>
        <end position="52"/>
    </location>
</feature>
<dbReference type="InterPro" id="IPR036913">
    <property type="entry name" value="YegP-like_sf"/>
</dbReference>
<dbReference type="InterPro" id="IPR010879">
    <property type="entry name" value="DUF1508"/>
</dbReference>
<evidence type="ECO:0000313" key="5">
    <source>
        <dbReference type="Proteomes" id="UP000198309"/>
    </source>
</evidence>
<name>A0A239LUF0_9PSED</name>
<comment type="similarity">
    <text evidence="1">Belongs to the UPF0339 family. Duplicated subfamily.</text>
</comment>
<reference evidence="3 6" key="1">
    <citation type="submission" date="2016-10" db="EMBL/GenBank/DDBJ databases">
        <authorList>
            <person name="de Groot N.N."/>
        </authorList>
    </citation>
    <scope>NUCLEOTIDE SEQUENCE [LARGE SCALE GENOMIC DNA]</scope>
    <source>
        <strain evidence="3 6">CCM 7361</strain>
    </source>
</reference>
<dbReference type="EMBL" id="FZPC01000022">
    <property type="protein sequence ID" value="SNT33890.1"/>
    <property type="molecule type" value="Genomic_DNA"/>
</dbReference>
<protein>
    <submittedName>
        <fullName evidence="3">Uncharacterized conserved protein YegP, UPF0339 family</fullName>
    </submittedName>
</protein>
<dbReference type="AlphaFoldDB" id="A0A239LUF0"/>
<evidence type="ECO:0000259" key="2">
    <source>
        <dbReference type="Pfam" id="PF07411"/>
    </source>
</evidence>
<dbReference type="PANTHER" id="PTHR40606">
    <property type="match status" value="1"/>
</dbReference>
<dbReference type="PANTHER" id="PTHR40606:SF1">
    <property type="entry name" value="UPF0339 PROTEIN YEGP"/>
    <property type="match status" value="1"/>
</dbReference>
<dbReference type="Pfam" id="PF07411">
    <property type="entry name" value="DUF1508"/>
    <property type="match status" value="2"/>
</dbReference>
<dbReference type="RefSeq" id="WP_089393148.1">
    <property type="nucleotide sequence ID" value="NZ_FNEC01000003.1"/>
</dbReference>
<organism evidence="3 6">
    <name type="scientific">Pseudomonas delhiensis</name>
    <dbReference type="NCBI Taxonomy" id="366289"/>
    <lineage>
        <taxon>Bacteria</taxon>
        <taxon>Pseudomonadati</taxon>
        <taxon>Pseudomonadota</taxon>
        <taxon>Gammaproteobacteria</taxon>
        <taxon>Pseudomonadales</taxon>
        <taxon>Pseudomonadaceae</taxon>
        <taxon>Pseudomonas</taxon>
    </lineage>
</organism>
<evidence type="ECO:0000313" key="6">
    <source>
        <dbReference type="Proteomes" id="UP000199693"/>
    </source>
</evidence>
<dbReference type="Proteomes" id="UP000199693">
    <property type="component" value="Unassembled WGS sequence"/>
</dbReference>
<accession>A0A239LUF0</accession>
<dbReference type="SUPFAM" id="SSF160113">
    <property type="entry name" value="YegP-like"/>
    <property type="match status" value="2"/>
</dbReference>
<reference evidence="4 5" key="2">
    <citation type="submission" date="2017-06" db="EMBL/GenBank/DDBJ databases">
        <authorList>
            <person name="Varghese N."/>
            <person name="Submissions S."/>
        </authorList>
    </citation>
    <scope>NUCLEOTIDE SEQUENCE [LARGE SCALE GENOMIC DNA]</scope>
    <source>
        <strain evidence="4 5">RLD-1</strain>
    </source>
</reference>
<dbReference type="InterPro" id="IPR051141">
    <property type="entry name" value="UPF0339_domain"/>
</dbReference>
<sequence>MSSWYEVKANSTGTFRFRLRCPEGRMLIESSAYDSKNDAVGAIERMSQVCASPDRYKRVIHSSGKNYFSLKDKANEEIITSHLYDSERARDQAMELIAQMGQSKEVKFI</sequence>
<feature type="domain" description="DUF1508" evidence="2">
    <location>
        <begin position="62"/>
        <end position="107"/>
    </location>
</feature>
<gene>
    <name evidence="3" type="ORF">SAMN05216189_1003207</name>
    <name evidence="4" type="ORF">SAMN06295949_12210</name>
</gene>
<dbReference type="Gene3D" id="2.30.29.80">
    <property type="match status" value="1"/>
</dbReference>
<evidence type="ECO:0000313" key="4">
    <source>
        <dbReference type="EMBL" id="SNT33890.1"/>
    </source>
</evidence>